<evidence type="ECO:0000259" key="1">
    <source>
        <dbReference type="PROSITE" id="PS50943"/>
    </source>
</evidence>
<dbReference type="Gene3D" id="1.10.260.40">
    <property type="entry name" value="lambda repressor-like DNA-binding domains"/>
    <property type="match status" value="1"/>
</dbReference>
<sequence length="293" mass="32033">MSTDATPVVDSVTTSADRLAAFRVAIASGQVSARALYAHHLAFLRAKAGLSLVELADRCHYEQSYLHRLETGGRLGNMLVAETLDRFYGTGDLLAGLWLLAKREAKRAAGGLTALEAAATSIRAYALTTVPALLQTPAYAEEHLATTHPQSPEVLAAQVNVLRERQARLTGTVPHPVRYRAVLDELVLHRGARNKATWDGQLDHLIATAHEPAITLQLLPLHAGPYDLRGSLQLLSFRVGTTLAYVHGTLTDHITDDPDDIEELSQQYDQVRDLALTPAQTIEHLHTLRNTTR</sequence>
<evidence type="ECO:0000313" key="2">
    <source>
        <dbReference type="EMBL" id="BBA98397.1"/>
    </source>
</evidence>
<dbReference type="InterPro" id="IPR001387">
    <property type="entry name" value="Cro/C1-type_HTH"/>
</dbReference>
<dbReference type="Pfam" id="PF19054">
    <property type="entry name" value="DUF5753"/>
    <property type="match status" value="1"/>
</dbReference>
<proteinExistence type="predicted"/>
<dbReference type="KEGG" id="arev:RVR_4559"/>
<dbReference type="EMBL" id="AP018365">
    <property type="protein sequence ID" value="BBA98397.1"/>
    <property type="molecule type" value="Genomic_DNA"/>
</dbReference>
<reference evidence="2 3" key="1">
    <citation type="journal article" date="2010" name="J. Bacteriol.">
        <title>Biochemical characterization of a novel indole prenyltransferase from Streptomyces sp. SN-593.</title>
        <authorList>
            <person name="Takahashi S."/>
            <person name="Takagi H."/>
            <person name="Toyoda A."/>
            <person name="Uramoto M."/>
            <person name="Nogawa T."/>
            <person name="Ueki M."/>
            <person name="Sakaki Y."/>
            <person name="Osada H."/>
        </authorList>
    </citation>
    <scope>NUCLEOTIDE SEQUENCE [LARGE SCALE GENOMIC DNA]</scope>
    <source>
        <strain evidence="2 3">SN-593</strain>
    </source>
</reference>
<accession>A0A7U3VP60</accession>
<dbReference type="SUPFAM" id="SSF47413">
    <property type="entry name" value="lambda repressor-like DNA-binding domains"/>
    <property type="match status" value="1"/>
</dbReference>
<organism evidence="2 3">
    <name type="scientific">Actinacidiphila reveromycinica</name>
    <dbReference type="NCBI Taxonomy" id="659352"/>
    <lineage>
        <taxon>Bacteria</taxon>
        <taxon>Bacillati</taxon>
        <taxon>Actinomycetota</taxon>
        <taxon>Actinomycetes</taxon>
        <taxon>Kitasatosporales</taxon>
        <taxon>Streptomycetaceae</taxon>
        <taxon>Actinacidiphila</taxon>
    </lineage>
</organism>
<dbReference type="CDD" id="cd00093">
    <property type="entry name" value="HTH_XRE"/>
    <property type="match status" value="1"/>
</dbReference>
<dbReference type="RefSeq" id="WP_202234552.1">
    <property type="nucleotide sequence ID" value="NZ_AP018365.1"/>
</dbReference>
<dbReference type="AlphaFoldDB" id="A0A7U3VP60"/>
<dbReference type="InterPro" id="IPR043917">
    <property type="entry name" value="DUF5753"/>
</dbReference>
<dbReference type="GO" id="GO:0003677">
    <property type="term" value="F:DNA binding"/>
    <property type="evidence" value="ECO:0007669"/>
    <property type="project" value="UniProtKB-KW"/>
</dbReference>
<gene>
    <name evidence="2" type="ORF">RVR_4559</name>
</gene>
<keyword evidence="2" id="KW-0238">DNA-binding</keyword>
<reference evidence="2 3" key="3">
    <citation type="journal article" date="2011" name="Nat. Chem. Biol.">
        <title>Reveromycin A biosynthesis uses RevG and RevJ for stereospecific spiroacetal formation.</title>
        <authorList>
            <person name="Takahashi S."/>
            <person name="Toyoda A."/>
            <person name="Sekiyama Y."/>
            <person name="Takagi H."/>
            <person name="Nogawa T."/>
            <person name="Uramoto M."/>
            <person name="Suzuki R."/>
            <person name="Koshino H."/>
            <person name="Kumano T."/>
            <person name="Panthee S."/>
            <person name="Dairi T."/>
            <person name="Ishikawa J."/>
            <person name="Ikeda H."/>
            <person name="Sakaki Y."/>
            <person name="Osada H."/>
        </authorList>
    </citation>
    <scope>NUCLEOTIDE SEQUENCE [LARGE SCALE GENOMIC DNA]</scope>
    <source>
        <strain evidence="2 3">SN-593</strain>
    </source>
</reference>
<name>A0A7U3VP60_9ACTN</name>
<dbReference type="Pfam" id="PF13560">
    <property type="entry name" value="HTH_31"/>
    <property type="match status" value="1"/>
</dbReference>
<reference evidence="2 3" key="2">
    <citation type="journal article" date="2011" name="J. Antibiot.">
        <title>Furaquinocins I and J: novel polyketide isoprenoid hybrid compounds from Streptomyces reveromyceticus SN-593.</title>
        <authorList>
            <person name="Panthee S."/>
            <person name="Takahashi S."/>
            <person name="Takagi H."/>
            <person name="Nogawa T."/>
            <person name="Oowada E."/>
            <person name="Uramoto M."/>
            <person name="Osada H."/>
        </authorList>
    </citation>
    <scope>NUCLEOTIDE SEQUENCE [LARGE SCALE GENOMIC DNA]</scope>
    <source>
        <strain evidence="2 3">SN-593</strain>
    </source>
</reference>
<keyword evidence="3" id="KW-1185">Reference proteome</keyword>
<dbReference type="SMART" id="SM00530">
    <property type="entry name" value="HTH_XRE"/>
    <property type="match status" value="1"/>
</dbReference>
<dbReference type="PROSITE" id="PS50943">
    <property type="entry name" value="HTH_CROC1"/>
    <property type="match status" value="1"/>
</dbReference>
<protein>
    <submittedName>
        <fullName evidence="2">Putative DNA-binding protein</fullName>
    </submittedName>
</protein>
<feature type="domain" description="HTH cro/C1-type" evidence="1">
    <location>
        <begin position="41"/>
        <end position="94"/>
    </location>
</feature>
<dbReference type="InterPro" id="IPR010982">
    <property type="entry name" value="Lambda_DNA-bd_dom_sf"/>
</dbReference>
<dbReference type="Proteomes" id="UP000595703">
    <property type="component" value="Chromosome"/>
</dbReference>
<reference evidence="2 3" key="4">
    <citation type="journal article" date="2020" name="Sci. Rep.">
        <title>beta-carboline chemical signals induce reveromycin production through a LuxR family regulator in Streptomyces sp. SN-593.</title>
        <authorList>
            <person name="Panthee S."/>
            <person name="Kito N."/>
            <person name="Hayashi T."/>
            <person name="Shimizu T."/>
            <person name="Ishikawa J."/>
            <person name="Hamamoto H."/>
            <person name="Osada H."/>
            <person name="Takahashi S."/>
        </authorList>
    </citation>
    <scope>NUCLEOTIDE SEQUENCE [LARGE SCALE GENOMIC DNA]</scope>
    <source>
        <strain evidence="2 3">SN-593</strain>
    </source>
</reference>
<evidence type="ECO:0000313" key="3">
    <source>
        <dbReference type="Proteomes" id="UP000595703"/>
    </source>
</evidence>